<feature type="domain" description="Topo IIA-type catalytic" evidence="12">
    <location>
        <begin position="45"/>
        <end position="509"/>
    </location>
</feature>
<protein>
    <recommendedName>
        <fullName evidence="9">DNA gyrase subunit A</fullName>
        <ecNumber evidence="9">5.6.2.2</ecNumber>
    </recommendedName>
</protein>
<sequence length="834" mass="94077">MSKKPQYDPEEIRFPDQKIVTSPLVPEMEQSYIEYAMSVIVGRALPDVRDGLKPVHRRILYAMYEDNLTHDKPFKKSATCVGDVLGRYHPHGDASVYDALVRLAQDFSMRYPLVDGHGNFGSVDGDPPAAYRYTEARLDKISQEMLRDIEKETVDWDPNFDESRKEPRVLPSRFPNLLVNGSSGIAVGMATNIPPHNLREVIDAAVCVLDNPEATLDDLMEYVKGPDFPTRGMIMGRAGIRQAYATGKGHIRVRARTEFEEFGNNRTRIIVTEIPYQVNKRMLIKNMADQVEDKRLEGISDIRDESDRNGMRIVIELKKDANAQVVLNRLFAQTQLQITFAINMLALVNNQSQPRILSLRHILDEYLAFQEEVILRRTKFDLRKAQERAHLLEGLLIAQDNIDEVIRIIRQSYDNAKENLMARFGLDDVQAQAICEMRLIALQGLNREKLEAEYKELEERIAYFNQLLSDEGLLKQVLKDELTEIRSKYGDDRVTEIAFAEDDLDVEDLIEEEECVFTLTAAGYIKRTPVSAYKAQRRGGKGITAQTLKDEDYVETVFTASTHDFILFFTNKGRVHRKKGYQIAEAGRTAKGTYIGNVLPVEQDEKVTAMIHLREFPEDRYLVMVTRNGTVKRIQLSAINTARKAGIRCITLDEGDDLICVRETDGEQCILIATHDGMAICFLENDVRCMGRDACGVRGINLRPGDYVIGAARAKYDHQVLMVTENGYGKRTLMDEYIRADGPQKRGGFGLKGYQVTEKTGPVVGVKVVSDEDDILVISDAGVIIRMAVSGISVYGRAAQGVKIMNLEEGVKVISFARTDHEEEEDSGEAAEEG</sequence>
<dbReference type="Proteomes" id="UP000661435">
    <property type="component" value="Unassembled WGS sequence"/>
</dbReference>
<dbReference type="Pfam" id="PF03989">
    <property type="entry name" value="DNA_gyraseA_C"/>
    <property type="match status" value="6"/>
</dbReference>
<dbReference type="InterPro" id="IPR013757">
    <property type="entry name" value="Topo_IIA_A_a_sf"/>
</dbReference>
<evidence type="ECO:0000313" key="14">
    <source>
        <dbReference type="Proteomes" id="UP000661435"/>
    </source>
</evidence>
<evidence type="ECO:0000256" key="2">
    <source>
        <dbReference type="ARBA" id="ARBA00008263"/>
    </source>
</evidence>
<dbReference type="InterPro" id="IPR050220">
    <property type="entry name" value="Type_II_DNA_Topoisomerases"/>
</dbReference>
<gene>
    <name evidence="9 13" type="primary">gyrA</name>
    <name evidence="13" type="ORF">H8S57_07180</name>
</gene>
<dbReference type="InterPro" id="IPR035516">
    <property type="entry name" value="Gyrase/topoIV_suA_C"/>
</dbReference>
<comment type="caution">
    <text evidence="13">The sequence shown here is derived from an EMBL/GenBank/DDBJ whole genome shotgun (WGS) entry which is preliminary data.</text>
</comment>
<dbReference type="Gene3D" id="3.30.1360.40">
    <property type="match status" value="1"/>
</dbReference>
<dbReference type="PANTHER" id="PTHR43493:SF5">
    <property type="entry name" value="DNA GYRASE SUBUNIT A, CHLOROPLASTIC_MITOCHONDRIAL"/>
    <property type="match status" value="1"/>
</dbReference>
<evidence type="ECO:0000256" key="9">
    <source>
        <dbReference type="HAMAP-Rule" id="MF_01897"/>
    </source>
</evidence>
<keyword evidence="9" id="KW-0963">Cytoplasm</keyword>
<dbReference type="GO" id="GO:0006265">
    <property type="term" value="P:DNA topological change"/>
    <property type="evidence" value="ECO:0007669"/>
    <property type="project" value="UniProtKB-UniRule"/>
</dbReference>
<dbReference type="EMBL" id="JACOPP010000007">
    <property type="protein sequence ID" value="MBC5733508.1"/>
    <property type="molecule type" value="Genomic_DNA"/>
</dbReference>
<keyword evidence="3 9" id="KW-0547">Nucleotide-binding</keyword>
<dbReference type="InterPro" id="IPR005743">
    <property type="entry name" value="GyrA"/>
</dbReference>
<keyword evidence="11" id="KW-0175">Coiled coil</keyword>
<evidence type="ECO:0000256" key="1">
    <source>
        <dbReference type="ARBA" id="ARBA00000185"/>
    </source>
</evidence>
<dbReference type="NCBIfam" id="NF004043">
    <property type="entry name" value="PRK05560.1"/>
    <property type="match status" value="1"/>
</dbReference>
<comment type="miscellaneous">
    <text evidence="9">Few gyrases are as efficient as E.coli at forming negative supercoils. Not all organisms have 2 type II topoisomerases; in organisms with a single type II topoisomerase this enzyme also has to decatenate newly replicated chromosomes.</text>
</comment>
<dbReference type="InterPro" id="IPR013760">
    <property type="entry name" value="Topo_IIA-like_dom_sf"/>
</dbReference>
<keyword evidence="5 9" id="KW-0799">Topoisomerase</keyword>
<dbReference type="NCBIfam" id="NF004044">
    <property type="entry name" value="PRK05561.1"/>
    <property type="match status" value="1"/>
</dbReference>
<dbReference type="GO" id="GO:0009330">
    <property type="term" value="C:DNA topoisomerase type II (double strand cut, ATP-hydrolyzing) complex"/>
    <property type="evidence" value="ECO:0007669"/>
    <property type="project" value="TreeGrafter"/>
</dbReference>
<dbReference type="PROSITE" id="PS52040">
    <property type="entry name" value="TOPO_IIA"/>
    <property type="match status" value="1"/>
</dbReference>
<evidence type="ECO:0000313" key="13">
    <source>
        <dbReference type="EMBL" id="MBC5733508.1"/>
    </source>
</evidence>
<evidence type="ECO:0000256" key="3">
    <source>
        <dbReference type="ARBA" id="ARBA00022741"/>
    </source>
</evidence>
<comment type="subunit">
    <text evidence="8">Heterotetramer composed of ParC and ParE.</text>
</comment>
<evidence type="ECO:0000256" key="10">
    <source>
        <dbReference type="PROSITE-ProRule" id="PRU01384"/>
    </source>
</evidence>
<dbReference type="SUPFAM" id="SSF56719">
    <property type="entry name" value="Type II DNA topoisomerase"/>
    <property type="match status" value="1"/>
</dbReference>
<dbReference type="InterPro" id="IPR002205">
    <property type="entry name" value="Topo_IIA_dom_A"/>
</dbReference>
<feature type="active site" description="O-(5'-phospho-DNA)-tyrosine intermediate" evidence="9 10">
    <location>
        <position position="133"/>
    </location>
</feature>
<dbReference type="FunFam" id="3.90.199.10:FF:000001">
    <property type="entry name" value="DNA gyrase subunit A"/>
    <property type="match status" value="1"/>
</dbReference>
<dbReference type="CDD" id="cd00187">
    <property type="entry name" value="TOP4c"/>
    <property type="match status" value="1"/>
</dbReference>
<keyword evidence="4 9" id="KW-0067">ATP-binding</keyword>
<reference evidence="13" key="1">
    <citation type="submission" date="2020-08" db="EMBL/GenBank/DDBJ databases">
        <title>Genome public.</title>
        <authorList>
            <person name="Liu C."/>
            <person name="Sun Q."/>
        </authorList>
    </citation>
    <scope>NUCLEOTIDE SEQUENCE</scope>
    <source>
        <strain evidence="13">NSJ-51</strain>
    </source>
</reference>
<dbReference type="SMART" id="SM00434">
    <property type="entry name" value="TOP4c"/>
    <property type="match status" value="1"/>
</dbReference>
<evidence type="ECO:0000256" key="7">
    <source>
        <dbReference type="ARBA" id="ARBA00023235"/>
    </source>
</evidence>
<comment type="similarity">
    <text evidence="2 9">Belongs to the type II topoisomerase GyrA/ParC subunit family.</text>
</comment>
<feature type="coiled-coil region" evidence="11">
    <location>
        <begin position="440"/>
        <end position="467"/>
    </location>
</feature>
<evidence type="ECO:0000256" key="8">
    <source>
        <dbReference type="ARBA" id="ARBA00063644"/>
    </source>
</evidence>
<evidence type="ECO:0000256" key="5">
    <source>
        <dbReference type="ARBA" id="ARBA00023029"/>
    </source>
</evidence>
<accession>A0A8J6JCU4</accession>
<dbReference type="GO" id="GO:0005524">
    <property type="term" value="F:ATP binding"/>
    <property type="evidence" value="ECO:0007669"/>
    <property type="project" value="UniProtKB-UniRule"/>
</dbReference>
<feature type="short sequence motif" description="GyrA-box" evidence="9">
    <location>
        <begin position="536"/>
        <end position="542"/>
    </location>
</feature>
<dbReference type="FunFam" id="3.30.1360.40:FF:000002">
    <property type="entry name" value="DNA gyrase subunit A"/>
    <property type="match status" value="1"/>
</dbReference>
<evidence type="ECO:0000259" key="12">
    <source>
        <dbReference type="PROSITE" id="PS52040"/>
    </source>
</evidence>
<dbReference type="NCBIfam" id="TIGR01063">
    <property type="entry name" value="gyrA"/>
    <property type="match status" value="1"/>
</dbReference>
<dbReference type="Gene3D" id="2.120.10.90">
    <property type="entry name" value="DNA gyrase/topoisomerase IV, subunit A, C-terminal"/>
    <property type="match status" value="1"/>
</dbReference>
<dbReference type="SUPFAM" id="SSF101904">
    <property type="entry name" value="GyrA/ParC C-terminal domain-like"/>
    <property type="match status" value="1"/>
</dbReference>
<dbReference type="GO" id="GO:0034335">
    <property type="term" value="F:DNA negative supercoiling activity"/>
    <property type="evidence" value="ECO:0007669"/>
    <property type="project" value="UniProtKB-ARBA"/>
</dbReference>
<name>A0A8J6JCU4_9FIRM</name>
<keyword evidence="6 9" id="KW-0238">DNA-binding</keyword>
<comment type="subcellular location">
    <subcellularLocation>
        <location evidence="9">Cytoplasm</location>
    </subcellularLocation>
</comment>
<dbReference type="InterPro" id="IPR006691">
    <property type="entry name" value="GyrA/parC_rep"/>
</dbReference>
<proteinExistence type="inferred from homology"/>
<comment type="catalytic activity">
    <reaction evidence="1 9 10">
        <text>ATP-dependent breakage, passage and rejoining of double-stranded DNA.</text>
        <dbReference type="EC" id="5.6.2.2"/>
    </reaction>
</comment>
<comment type="subunit">
    <text evidence="9">Heterotetramer, composed of two GyrA and two GyrB chains. In the heterotetramer, GyrA contains the active site tyrosine that forms a transient covalent intermediate with DNA, while GyrB binds cofactors and catalyzes ATP hydrolysis.</text>
</comment>
<dbReference type="GO" id="GO:0003677">
    <property type="term" value="F:DNA binding"/>
    <property type="evidence" value="ECO:0007669"/>
    <property type="project" value="UniProtKB-UniRule"/>
</dbReference>
<dbReference type="FunFam" id="2.120.10.90:FF:000005">
    <property type="entry name" value="DNA topoisomerase 4 subunit A"/>
    <property type="match status" value="1"/>
</dbReference>
<dbReference type="Gene3D" id="3.90.199.10">
    <property type="entry name" value="Topoisomerase II, domain 5"/>
    <property type="match status" value="1"/>
</dbReference>
<dbReference type="GO" id="GO:0005737">
    <property type="term" value="C:cytoplasm"/>
    <property type="evidence" value="ECO:0007669"/>
    <property type="project" value="UniProtKB-SubCell"/>
</dbReference>
<dbReference type="InterPro" id="IPR013758">
    <property type="entry name" value="Topo_IIA_A/C_ab"/>
</dbReference>
<dbReference type="PANTHER" id="PTHR43493">
    <property type="entry name" value="DNA GYRASE/TOPOISOMERASE SUBUNIT A"/>
    <property type="match status" value="1"/>
</dbReference>
<comment type="function">
    <text evidence="9">A type II topoisomerase that negatively supercoils closed circular double-stranded (ds) DNA in an ATP-dependent manner to modulate DNA topology and maintain chromosomes in an underwound state. Negative supercoiling favors strand separation, and DNA replication, transcription, recombination and repair, all of which involve strand separation. Also able to catalyze the interconversion of other topological isomers of dsDNA rings, including catenanes and knotted rings. Type II topoisomerases break and join 2 DNA strands simultaneously in an ATP-dependent manner.</text>
</comment>
<keyword evidence="14" id="KW-1185">Reference proteome</keyword>
<dbReference type="GO" id="GO:0006261">
    <property type="term" value="P:DNA-templated DNA replication"/>
    <property type="evidence" value="ECO:0007669"/>
    <property type="project" value="UniProtKB-UniRule"/>
</dbReference>
<dbReference type="Pfam" id="PF00521">
    <property type="entry name" value="DNA_topoisoIV"/>
    <property type="match status" value="1"/>
</dbReference>
<keyword evidence="7 9" id="KW-0413">Isomerase</keyword>
<evidence type="ECO:0000256" key="11">
    <source>
        <dbReference type="SAM" id="Coils"/>
    </source>
</evidence>
<evidence type="ECO:0000256" key="4">
    <source>
        <dbReference type="ARBA" id="ARBA00022840"/>
    </source>
</evidence>
<organism evidence="13 14">
    <name type="scientific">Lawsonibacter hominis</name>
    <dbReference type="NCBI Taxonomy" id="2763053"/>
    <lineage>
        <taxon>Bacteria</taxon>
        <taxon>Bacillati</taxon>
        <taxon>Bacillota</taxon>
        <taxon>Clostridia</taxon>
        <taxon>Eubacteriales</taxon>
        <taxon>Oscillospiraceae</taxon>
        <taxon>Lawsonibacter</taxon>
    </lineage>
</organism>
<dbReference type="RefSeq" id="WP_186907402.1">
    <property type="nucleotide sequence ID" value="NZ_JACOPP010000007.1"/>
</dbReference>
<dbReference type="HAMAP" id="MF_01897">
    <property type="entry name" value="GyrA"/>
    <property type="match status" value="1"/>
</dbReference>
<dbReference type="Gene3D" id="1.10.268.10">
    <property type="entry name" value="Topoisomerase, domain 3"/>
    <property type="match status" value="1"/>
</dbReference>
<dbReference type="EC" id="5.6.2.2" evidence="9"/>
<dbReference type="FunFam" id="1.10.268.10:FF:000001">
    <property type="entry name" value="DNA gyrase subunit A"/>
    <property type="match status" value="1"/>
</dbReference>
<evidence type="ECO:0000256" key="6">
    <source>
        <dbReference type="ARBA" id="ARBA00023125"/>
    </source>
</evidence>
<dbReference type="AlphaFoldDB" id="A0A8J6JCU4"/>
<dbReference type="GO" id="GO:0005694">
    <property type="term" value="C:chromosome"/>
    <property type="evidence" value="ECO:0007669"/>
    <property type="project" value="InterPro"/>
</dbReference>